<keyword evidence="7" id="KW-0479">Metal-binding</keyword>
<dbReference type="EC" id="7.2.2.3" evidence="19"/>
<sequence length="1111" mass="122150">MSLEKDTHSIENKQRTNTDSSLSDRSQMGAEKASRADNSPTSTSSGSGANAAAAGASAANGSPQFYRMRVDEVAQHFHTNLVDGLTEHEAQAHYQTYGANTLGDGDKISYTKILAHQVFNAMILVLIISMIIALAIKDWISGGVIGFVVGINIVVGFVQEVKAEKTMGSLRNLSSPTARVTRNGDDITVPAEQVVPGDIVHVKVGDTVPADIRLFDSMNLETDEALLTGESLPVQKNHEDCYDDYSVPIPVGDRLNLVYSSSVVSKGRGSGIAYSTGLNTEIGQIAQSLRGNNGIIRKVDKSNGKPKKREYGRAFFGTIYDIVGNILGITVGTPLQRKLSWLAIFLFWVAVVFAIVVMGSQKMIVNKEVAIYAICVALSMIPSALIVVLTITMAVGAQVMVSKHVIVRKLDSLEALGGINDICSDKTGTLTQGKMIAKKVWLPNVGTLEVQNSNEPYNPTVGDVKYAPHSPFFIKETDEEIDFNKPYPEPMPKTMDEWLMTATLANIATVNQSKDEDSGELIWKAHGDATEIAIQVFCTRLNYGRESLVDGFEHLAEFPFDSSIKRMSAIYKDKSSGVTTIYTKGAVERVVALCDTWYGEGTDDAQDLKPLSEQDVKMIEENMTALSSQGLRVLAFATKNLDEGDDGPYAERELVEKNLTFLGLIGIYDPPREETAGSVKLCHKAGINVHMLTGDHPGTAKAIAQEVGILPHNLYHYSQDVVKVMVMTANEFDALSDEEIDNLPVLPLVIARCAPQTKVRMIDALHRRKKFAAMTGDGVNDSPSLKKADVGIAMGLNGSDVAKDASDIVLTDDNFASILNAIEEGRRMSANIQKFVLQLLAENVAQALYLMIGLAFMDETGFSVFPLSPVEVLWILVVTSCFPAMGLGQERASDDILEKPPNNEIFTWEVIIDMLVYGFWMACSCLLCFVVIVYGHGNGDLGYNCNSMDADTDVCNLVFRGRSASFANMTWCALILAWECVHQYNSLFYMRQETDNPWWKQTAIDLWSNQFLFWSVIGGFVSVFPVVYIPVINTKVFLHKGISWEWGVAIGCTVLFLLGAEAWKWAKRVFARKMVTKKAKNPEYELERNDPFQRYASFSRSGTMDNQKVLV</sequence>
<feature type="domain" description="Cation-transporting P-type ATPase N-terminal" evidence="24">
    <location>
        <begin position="64"/>
        <end position="138"/>
    </location>
</feature>
<evidence type="ECO:0000256" key="13">
    <source>
        <dbReference type="ARBA" id="ARBA00022989"/>
    </source>
</evidence>
<dbReference type="Pfam" id="PF13246">
    <property type="entry name" value="Cation_ATPase"/>
    <property type="match status" value="1"/>
</dbReference>
<dbReference type="NCBIfam" id="TIGR01523">
    <property type="entry name" value="ATPase-IID_K-Na"/>
    <property type="match status" value="1"/>
</dbReference>
<keyword evidence="13 23" id="KW-1133">Transmembrane helix</keyword>
<organism evidence="25 26">
    <name type="scientific">Lodderomyces beijingensis</name>
    <dbReference type="NCBI Taxonomy" id="1775926"/>
    <lineage>
        <taxon>Eukaryota</taxon>
        <taxon>Fungi</taxon>
        <taxon>Dikarya</taxon>
        <taxon>Ascomycota</taxon>
        <taxon>Saccharomycotina</taxon>
        <taxon>Pichiomycetes</taxon>
        <taxon>Debaryomycetaceae</taxon>
        <taxon>Candida/Lodderomyces clade</taxon>
        <taxon>Lodderomyces</taxon>
    </lineage>
</organism>
<dbReference type="SUPFAM" id="SSF81665">
    <property type="entry name" value="Calcium ATPase, transmembrane domain M"/>
    <property type="match status" value="1"/>
</dbReference>
<evidence type="ECO:0000256" key="9">
    <source>
        <dbReference type="ARBA" id="ARBA00022840"/>
    </source>
</evidence>
<keyword evidence="14" id="KW-0915">Sodium</keyword>
<dbReference type="Pfam" id="PF00122">
    <property type="entry name" value="E1-E2_ATPase"/>
    <property type="match status" value="1"/>
</dbReference>
<evidence type="ECO:0000313" key="26">
    <source>
        <dbReference type="Proteomes" id="UP001497383"/>
    </source>
</evidence>
<feature type="transmembrane region" description="Helical" evidence="23">
    <location>
        <begin position="369"/>
        <end position="395"/>
    </location>
</feature>
<name>A0ABP0ZKN3_9ASCO</name>
<keyword evidence="5" id="KW-0633">Potassium transport</keyword>
<accession>A0ABP0ZKN3</accession>
<dbReference type="Gene3D" id="3.40.50.1000">
    <property type="entry name" value="HAD superfamily/HAD-like"/>
    <property type="match status" value="1"/>
</dbReference>
<evidence type="ECO:0000256" key="16">
    <source>
        <dbReference type="ARBA" id="ARBA00023136"/>
    </source>
</evidence>
<dbReference type="SFLD" id="SFLDG00002">
    <property type="entry name" value="C1.7:_P-type_atpase_like"/>
    <property type="match status" value="1"/>
</dbReference>
<dbReference type="Pfam" id="PF00689">
    <property type="entry name" value="Cation_ATPase_C"/>
    <property type="match status" value="1"/>
</dbReference>
<feature type="compositionally biased region" description="Basic and acidic residues" evidence="22">
    <location>
        <begin position="1"/>
        <end position="16"/>
    </location>
</feature>
<keyword evidence="6 23" id="KW-0812">Transmembrane</keyword>
<dbReference type="InterPro" id="IPR023299">
    <property type="entry name" value="ATPase_P-typ_cyto_dom_N"/>
</dbReference>
<keyword evidence="15" id="KW-0406">Ion transport</keyword>
<feature type="transmembrane region" description="Helical" evidence="23">
    <location>
        <begin position="314"/>
        <end position="333"/>
    </location>
</feature>
<dbReference type="InterPro" id="IPR006068">
    <property type="entry name" value="ATPase_P-typ_cation-transptr_C"/>
</dbReference>
<dbReference type="InterPro" id="IPR008250">
    <property type="entry name" value="ATPase_P-typ_transduc_dom_A_sf"/>
</dbReference>
<dbReference type="SFLD" id="SFLDF00027">
    <property type="entry name" value="p-type_atpase"/>
    <property type="match status" value="1"/>
</dbReference>
<evidence type="ECO:0000256" key="12">
    <source>
        <dbReference type="ARBA" id="ARBA00022967"/>
    </source>
</evidence>
<feature type="transmembrane region" description="Helical" evidence="23">
    <location>
        <begin position="1011"/>
        <end position="1032"/>
    </location>
</feature>
<feature type="transmembrane region" description="Helical" evidence="23">
    <location>
        <begin position="142"/>
        <end position="161"/>
    </location>
</feature>
<evidence type="ECO:0000256" key="14">
    <source>
        <dbReference type="ARBA" id="ARBA00023053"/>
    </source>
</evidence>
<keyword evidence="4" id="KW-1003">Cell membrane</keyword>
<dbReference type="InterPro" id="IPR059000">
    <property type="entry name" value="ATPase_P-type_domA"/>
</dbReference>
<dbReference type="EMBL" id="OZ022407">
    <property type="protein sequence ID" value="CAK9438712.1"/>
    <property type="molecule type" value="Genomic_DNA"/>
</dbReference>
<keyword evidence="8" id="KW-0547">Nucleotide-binding</keyword>
<dbReference type="SFLD" id="SFLDS00003">
    <property type="entry name" value="Haloacid_Dehalogenase"/>
    <property type="match status" value="1"/>
</dbReference>
<evidence type="ECO:0000256" key="3">
    <source>
        <dbReference type="ARBA" id="ARBA00022448"/>
    </source>
</evidence>
<evidence type="ECO:0000256" key="17">
    <source>
        <dbReference type="ARBA" id="ARBA00023201"/>
    </source>
</evidence>
<evidence type="ECO:0000256" key="22">
    <source>
        <dbReference type="SAM" id="MobiDB-lite"/>
    </source>
</evidence>
<keyword evidence="11" id="KW-0630">Potassium</keyword>
<comment type="subcellular location">
    <subcellularLocation>
        <location evidence="2">Cell membrane</location>
        <topology evidence="2">Multi-pass membrane protein</topology>
    </subcellularLocation>
</comment>
<dbReference type="SUPFAM" id="SSF81660">
    <property type="entry name" value="Metal cation-transporting ATPase, ATP-binding domain N"/>
    <property type="match status" value="1"/>
</dbReference>
<keyword evidence="3" id="KW-0813">Transport</keyword>
<feature type="transmembrane region" description="Helical" evidence="23">
    <location>
        <begin position="339"/>
        <end position="357"/>
    </location>
</feature>
<dbReference type="Proteomes" id="UP001497383">
    <property type="component" value="Chromosome 3"/>
</dbReference>
<dbReference type="InterPro" id="IPR044492">
    <property type="entry name" value="P_typ_ATPase_HD_dom"/>
</dbReference>
<feature type="compositionally biased region" description="Polar residues" evidence="22">
    <location>
        <begin position="17"/>
        <end position="26"/>
    </location>
</feature>
<dbReference type="PANTHER" id="PTHR42861">
    <property type="entry name" value="CALCIUM-TRANSPORTING ATPASE"/>
    <property type="match status" value="1"/>
</dbReference>
<evidence type="ECO:0000256" key="2">
    <source>
        <dbReference type="ARBA" id="ARBA00004651"/>
    </source>
</evidence>
<evidence type="ECO:0000256" key="19">
    <source>
        <dbReference type="ARBA" id="ARBA00035029"/>
    </source>
</evidence>
<evidence type="ECO:0000256" key="8">
    <source>
        <dbReference type="ARBA" id="ARBA00022741"/>
    </source>
</evidence>
<dbReference type="InterPro" id="IPR006414">
    <property type="entry name" value="P-type_ATPase_IID"/>
</dbReference>
<dbReference type="Gene3D" id="2.70.150.10">
    <property type="entry name" value="Calcium-transporting ATPase, cytoplasmic transduction domain A"/>
    <property type="match status" value="1"/>
</dbReference>
<evidence type="ECO:0000256" key="4">
    <source>
        <dbReference type="ARBA" id="ARBA00022475"/>
    </source>
</evidence>
<dbReference type="RefSeq" id="XP_066829874.1">
    <property type="nucleotide sequence ID" value="XM_066972990.1"/>
</dbReference>
<dbReference type="SUPFAM" id="SSF81653">
    <property type="entry name" value="Calcium ATPase, transduction domain A"/>
    <property type="match status" value="1"/>
</dbReference>
<evidence type="ECO:0000256" key="7">
    <source>
        <dbReference type="ARBA" id="ARBA00022723"/>
    </source>
</evidence>
<dbReference type="SMART" id="SM00831">
    <property type="entry name" value="Cation_ATPase_N"/>
    <property type="match status" value="1"/>
</dbReference>
<dbReference type="InterPro" id="IPR004014">
    <property type="entry name" value="ATPase_P-typ_cation-transptr_N"/>
</dbReference>
<feature type="transmembrane region" description="Helical" evidence="23">
    <location>
        <begin position="118"/>
        <end position="136"/>
    </location>
</feature>
<dbReference type="PRINTS" id="PR00119">
    <property type="entry name" value="CATATPASE"/>
</dbReference>
<keyword evidence="16 23" id="KW-0472">Membrane</keyword>
<evidence type="ECO:0000256" key="10">
    <source>
        <dbReference type="ARBA" id="ARBA00022842"/>
    </source>
</evidence>
<feature type="compositionally biased region" description="Low complexity" evidence="22">
    <location>
        <begin position="39"/>
        <end position="54"/>
    </location>
</feature>
<protein>
    <recommendedName>
        <fullName evidence="19">P-type Na(+) transporter</fullName>
        <ecNumber evidence="19">7.2.2.3</ecNumber>
    </recommendedName>
</protein>
<dbReference type="InterPro" id="IPR018303">
    <property type="entry name" value="ATPase_P-typ_P_site"/>
</dbReference>
<dbReference type="PROSITE" id="PS00154">
    <property type="entry name" value="ATPASE_E1_E2"/>
    <property type="match status" value="1"/>
</dbReference>
<dbReference type="InterPro" id="IPR023298">
    <property type="entry name" value="ATPase_P-typ_TM_dom_sf"/>
</dbReference>
<feature type="transmembrane region" description="Helical" evidence="23">
    <location>
        <begin position="835"/>
        <end position="857"/>
    </location>
</feature>
<evidence type="ECO:0000256" key="18">
    <source>
        <dbReference type="ARBA" id="ARBA00035017"/>
    </source>
</evidence>
<keyword evidence="10" id="KW-0460">Magnesium</keyword>
<dbReference type="InterPro" id="IPR036412">
    <property type="entry name" value="HAD-like_sf"/>
</dbReference>
<evidence type="ECO:0000256" key="21">
    <source>
        <dbReference type="ARBA" id="ARBA00049499"/>
    </source>
</evidence>
<comment type="catalytic activity">
    <reaction evidence="20">
        <text>K(+)(in) + ATP + H2O = K(+)(out) + ADP + phosphate + H(+)</text>
        <dbReference type="Rhea" id="RHEA:75815"/>
        <dbReference type="ChEBI" id="CHEBI:15377"/>
        <dbReference type="ChEBI" id="CHEBI:15378"/>
        <dbReference type="ChEBI" id="CHEBI:29103"/>
        <dbReference type="ChEBI" id="CHEBI:30616"/>
        <dbReference type="ChEBI" id="CHEBI:43474"/>
        <dbReference type="ChEBI" id="CHEBI:456216"/>
    </reaction>
</comment>
<keyword evidence="17" id="KW-0739">Sodium transport</keyword>
<proteinExistence type="inferred from homology"/>
<keyword evidence="12" id="KW-1278">Translocase</keyword>
<comment type="similarity">
    <text evidence="18">Belongs to the cation transport ATPase (P-type) (TC 3.A.3) family. Type IID subfamily.</text>
</comment>
<dbReference type="Gene3D" id="3.40.1110.10">
    <property type="entry name" value="Calcium-transporting ATPase, cytoplasmic domain N"/>
    <property type="match status" value="1"/>
</dbReference>
<evidence type="ECO:0000256" key="6">
    <source>
        <dbReference type="ARBA" id="ARBA00022692"/>
    </source>
</evidence>
<dbReference type="SUPFAM" id="SSF56784">
    <property type="entry name" value="HAD-like"/>
    <property type="match status" value="1"/>
</dbReference>
<dbReference type="InterPro" id="IPR023214">
    <property type="entry name" value="HAD_sf"/>
</dbReference>
<evidence type="ECO:0000256" key="5">
    <source>
        <dbReference type="ARBA" id="ARBA00022538"/>
    </source>
</evidence>
<evidence type="ECO:0000256" key="20">
    <source>
        <dbReference type="ARBA" id="ARBA00048599"/>
    </source>
</evidence>
<reference evidence="25 26" key="1">
    <citation type="submission" date="2024-03" db="EMBL/GenBank/DDBJ databases">
        <authorList>
            <person name="Brejova B."/>
        </authorList>
    </citation>
    <scope>NUCLEOTIDE SEQUENCE [LARGE SCALE GENOMIC DNA]</scope>
    <source>
        <strain evidence="25 26">CBS 14171</strain>
    </source>
</reference>
<evidence type="ECO:0000256" key="15">
    <source>
        <dbReference type="ARBA" id="ARBA00023065"/>
    </source>
</evidence>
<feature type="transmembrane region" description="Helical" evidence="23">
    <location>
        <begin position="905"/>
        <end position="934"/>
    </location>
</feature>
<keyword evidence="26" id="KW-1185">Reference proteome</keyword>
<dbReference type="InterPro" id="IPR001757">
    <property type="entry name" value="P_typ_ATPase"/>
</dbReference>
<feature type="transmembrane region" description="Helical" evidence="23">
    <location>
        <begin position="1044"/>
        <end position="1063"/>
    </location>
</feature>
<comment type="catalytic activity">
    <reaction evidence="21">
        <text>Na(+)(in) + ATP + H2O = Na(+)(out) + ADP + phosphate + H(+)</text>
        <dbReference type="Rhea" id="RHEA:14633"/>
        <dbReference type="ChEBI" id="CHEBI:15377"/>
        <dbReference type="ChEBI" id="CHEBI:15378"/>
        <dbReference type="ChEBI" id="CHEBI:29101"/>
        <dbReference type="ChEBI" id="CHEBI:30616"/>
        <dbReference type="ChEBI" id="CHEBI:43474"/>
        <dbReference type="ChEBI" id="CHEBI:456216"/>
        <dbReference type="EC" id="7.2.2.3"/>
    </reaction>
    <physiologicalReaction direction="left-to-right" evidence="21">
        <dbReference type="Rhea" id="RHEA:14634"/>
    </physiologicalReaction>
</comment>
<gene>
    <name evidence="25" type="ORF">LODBEIA_P29360</name>
</gene>
<dbReference type="Gene3D" id="1.20.1110.10">
    <property type="entry name" value="Calcium-transporting ATPase, transmembrane domain"/>
    <property type="match status" value="2"/>
</dbReference>
<dbReference type="NCBIfam" id="TIGR01494">
    <property type="entry name" value="ATPase_P-type"/>
    <property type="match status" value="2"/>
</dbReference>
<keyword evidence="9" id="KW-0067">ATP-binding</keyword>
<comment type="cofactor">
    <cofactor evidence="1">
        <name>Mg(2+)</name>
        <dbReference type="ChEBI" id="CHEBI:18420"/>
    </cofactor>
</comment>
<feature type="transmembrane region" description="Helical" evidence="23">
    <location>
        <begin position="864"/>
        <end position="885"/>
    </location>
</feature>
<dbReference type="Pfam" id="PF00690">
    <property type="entry name" value="Cation_ATPase_N"/>
    <property type="match status" value="1"/>
</dbReference>
<evidence type="ECO:0000259" key="24">
    <source>
        <dbReference type="SMART" id="SM00831"/>
    </source>
</evidence>
<feature type="region of interest" description="Disordered" evidence="22">
    <location>
        <begin position="1"/>
        <end position="54"/>
    </location>
</feature>
<dbReference type="GeneID" id="92208132"/>
<evidence type="ECO:0000313" key="25">
    <source>
        <dbReference type="EMBL" id="CAK9438712.1"/>
    </source>
</evidence>
<evidence type="ECO:0000256" key="11">
    <source>
        <dbReference type="ARBA" id="ARBA00022958"/>
    </source>
</evidence>
<evidence type="ECO:0000256" key="23">
    <source>
        <dbReference type="SAM" id="Phobius"/>
    </source>
</evidence>
<evidence type="ECO:0000256" key="1">
    <source>
        <dbReference type="ARBA" id="ARBA00001946"/>
    </source>
</evidence>